<dbReference type="EMBL" id="CAJNOK010002521">
    <property type="protein sequence ID" value="CAF0863531.1"/>
    <property type="molecule type" value="Genomic_DNA"/>
</dbReference>
<dbReference type="Proteomes" id="UP000682733">
    <property type="component" value="Unassembled WGS sequence"/>
</dbReference>
<dbReference type="EMBL" id="CAJOBA010002522">
    <property type="protein sequence ID" value="CAF3648330.1"/>
    <property type="molecule type" value="Genomic_DNA"/>
</dbReference>
<keyword evidence="2" id="KW-0788">Thiol protease</keyword>
<dbReference type="EMBL" id="CAJOBC010000825">
    <property type="protein sequence ID" value="CAF3629870.1"/>
    <property type="molecule type" value="Genomic_DNA"/>
</dbReference>
<evidence type="ECO:0000256" key="1">
    <source>
        <dbReference type="ARBA" id="ARBA00000707"/>
    </source>
</evidence>
<evidence type="ECO:0000313" key="4">
    <source>
        <dbReference type="EMBL" id="CAF0842530.1"/>
    </source>
</evidence>
<organism evidence="4 8">
    <name type="scientific">Didymodactylos carnosus</name>
    <dbReference type="NCBI Taxonomy" id="1234261"/>
    <lineage>
        <taxon>Eukaryota</taxon>
        <taxon>Metazoa</taxon>
        <taxon>Spiralia</taxon>
        <taxon>Gnathifera</taxon>
        <taxon>Rotifera</taxon>
        <taxon>Eurotatoria</taxon>
        <taxon>Bdelloidea</taxon>
        <taxon>Philodinida</taxon>
        <taxon>Philodinidae</taxon>
        <taxon>Didymodactylos</taxon>
    </lineage>
</organism>
<feature type="domain" description="USP" evidence="3">
    <location>
        <begin position="138"/>
        <end position="648"/>
    </location>
</feature>
<dbReference type="OrthoDB" id="265306at2759"/>
<dbReference type="PROSITE" id="PS00973">
    <property type="entry name" value="USP_2"/>
    <property type="match status" value="1"/>
</dbReference>
<dbReference type="InterPro" id="IPR038765">
    <property type="entry name" value="Papain-like_cys_pep_sf"/>
</dbReference>
<dbReference type="InterPro" id="IPR018200">
    <property type="entry name" value="USP_CS"/>
</dbReference>
<evidence type="ECO:0000256" key="2">
    <source>
        <dbReference type="RuleBase" id="RU366025"/>
    </source>
</evidence>
<dbReference type="PROSITE" id="PS50235">
    <property type="entry name" value="USP_3"/>
    <property type="match status" value="1"/>
</dbReference>
<dbReference type="Gene3D" id="3.90.70.10">
    <property type="entry name" value="Cysteine proteinases"/>
    <property type="match status" value="2"/>
</dbReference>
<dbReference type="InterPro" id="IPR028889">
    <property type="entry name" value="USP"/>
</dbReference>
<dbReference type="PROSITE" id="PS00972">
    <property type="entry name" value="USP_1"/>
    <property type="match status" value="1"/>
</dbReference>
<dbReference type="AlphaFoldDB" id="A0A813VTW9"/>
<keyword evidence="2" id="KW-0645">Protease</keyword>
<evidence type="ECO:0000313" key="8">
    <source>
        <dbReference type="Proteomes" id="UP000663829"/>
    </source>
</evidence>
<dbReference type="Proteomes" id="UP000681722">
    <property type="component" value="Unassembled WGS sequence"/>
</dbReference>
<gene>
    <name evidence="4" type="ORF">GPM918_LOCUS5639</name>
    <name evidence="5" type="ORF">OVA965_LOCUS7755</name>
    <name evidence="6" type="ORF">SRO942_LOCUS5639</name>
    <name evidence="7" type="ORF">TMI583_LOCUS7752</name>
</gene>
<dbReference type="GO" id="GO:0016579">
    <property type="term" value="P:protein deubiquitination"/>
    <property type="evidence" value="ECO:0007669"/>
    <property type="project" value="InterPro"/>
</dbReference>
<dbReference type="Proteomes" id="UP000677228">
    <property type="component" value="Unassembled WGS sequence"/>
</dbReference>
<comment type="catalytic activity">
    <reaction evidence="1 2">
        <text>Thiol-dependent hydrolysis of ester, thioester, amide, peptide and isopeptide bonds formed by the C-terminal Gly of ubiquitin (a 76-residue protein attached to proteins as an intracellular targeting signal).</text>
        <dbReference type="EC" id="3.4.19.12"/>
    </reaction>
</comment>
<dbReference type="EMBL" id="CAJNOQ010000825">
    <property type="protein sequence ID" value="CAF0842530.1"/>
    <property type="molecule type" value="Genomic_DNA"/>
</dbReference>
<comment type="similarity">
    <text evidence="2">Belongs to the peptidase C19 family.</text>
</comment>
<dbReference type="Pfam" id="PF00443">
    <property type="entry name" value="UCH"/>
    <property type="match status" value="1"/>
</dbReference>
<name>A0A813VTW9_9BILA</name>
<keyword evidence="8" id="KW-1185">Reference proteome</keyword>
<evidence type="ECO:0000313" key="7">
    <source>
        <dbReference type="EMBL" id="CAF3648330.1"/>
    </source>
</evidence>
<keyword evidence="2" id="KW-0378">Hydrolase</keyword>
<proteinExistence type="inferred from homology"/>
<dbReference type="Proteomes" id="UP000663829">
    <property type="component" value="Unassembled WGS sequence"/>
</dbReference>
<evidence type="ECO:0000313" key="5">
    <source>
        <dbReference type="EMBL" id="CAF0863531.1"/>
    </source>
</evidence>
<accession>A0A813VTW9</accession>
<dbReference type="EC" id="3.4.19.12" evidence="2"/>
<comment type="caution">
    <text evidence="4">The sequence shown here is derived from an EMBL/GenBank/DDBJ whole genome shotgun (WGS) entry which is preliminary data.</text>
</comment>
<dbReference type="InterPro" id="IPR050185">
    <property type="entry name" value="Ub_carboxyl-term_hydrolase"/>
</dbReference>
<reference evidence="4" key="1">
    <citation type="submission" date="2021-02" db="EMBL/GenBank/DDBJ databases">
        <authorList>
            <person name="Nowell W R."/>
        </authorList>
    </citation>
    <scope>NUCLEOTIDE SEQUENCE</scope>
</reference>
<evidence type="ECO:0000313" key="6">
    <source>
        <dbReference type="EMBL" id="CAF3629870.1"/>
    </source>
</evidence>
<keyword evidence="2" id="KW-0833">Ubl conjugation pathway</keyword>
<dbReference type="GO" id="GO:0004843">
    <property type="term" value="F:cysteine-type deubiquitinase activity"/>
    <property type="evidence" value="ECO:0007669"/>
    <property type="project" value="UniProtKB-UniRule"/>
</dbReference>
<dbReference type="InterPro" id="IPR001394">
    <property type="entry name" value="Peptidase_C19_UCH"/>
</dbReference>
<evidence type="ECO:0000259" key="3">
    <source>
        <dbReference type="PROSITE" id="PS50235"/>
    </source>
</evidence>
<dbReference type="GO" id="GO:0006508">
    <property type="term" value="P:proteolysis"/>
    <property type="evidence" value="ECO:0007669"/>
    <property type="project" value="UniProtKB-KW"/>
</dbReference>
<protein>
    <recommendedName>
        <fullName evidence="2">Ubiquitin carboxyl-terminal hydrolase</fullName>
        <ecNumber evidence="2">3.4.19.12</ecNumber>
    </recommendedName>
</protein>
<sequence length="655" mass="77250">MTRRHDHNMLNLRLCTAGRLTNKYHTIPISTTSSLRSLKIYLIKNFDLKVNPRNVQLYLRNDAEHSWTEYDEDVEEYTLTNLHFGDESFISIHVLSDDELKQRQQNIIYPIKSEQQDINSIVATIKKILNPPYTPGLCGLINMGNTCFMNSALQCLSAIPQMRNYFQTLTFNDNQQPKGVVGAYIDLTKSMWSGEHSYVTPRHLKEEISRFAPIFSDYRQKDAQEFMNYLMDALHQELIKQTKNKSSRISDLFYCKVKSTVKCLECQLNESTTIEPMNFIPLSIRKQQQQRRLFEIDYLKVDCSRQIFLVDTPSNGTITNLIESFIDHYLHEIPNESDVPEINRILPVRLTNNYGIEQYDKTLRLHHLHSNRITFFELPYRSIRSETKLFPFYFLVDDKQSYFRPPVVFCRPKYNGLGIDLREQLLQVINHLKTVDQVDLKIFWTDDYDKNYLFREDDSIDYLESLTMAVNTSFGQLYITCKKQEFLLDVEQEQPKPPNKLTLDDLFYDFFKEDTLDDQYNCSKCNKLTRAKQKSDLCFPLPPIIVIFLKRFMYDKQSINEKITTFIEYPLDRLDLTKYVTDNTNNAQFLYELVAICCHSGTLSSGHYVTFTKHLDKWYLFNDDYISEVRDQMQLSTKNAYILVYLKRDNKSVLV</sequence>
<dbReference type="SUPFAM" id="SSF54001">
    <property type="entry name" value="Cysteine proteinases"/>
    <property type="match status" value="1"/>
</dbReference>
<dbReference type="PANTHER" id="PTHR21646">
    <property type="entry name" value="UBIQUITIN CARBOXYL-TERMINAL HYDROLASE"/>
    <property type="match status" value="1"/>
</dbReference>